<dbReference type="InterPro" id="IPR001967">
    <property type="entry name" value="Peptidase_S11_N"/>
</dbReference>
<dbReference type="Proteomes" id="UP000612362">
    <property type="component" value="Unassembled WGS sequence"/>
</dbReference>
<dbReference type="GO" id="GO:0008360">
    <property type="term" value="P:regulation of cell shape"/>
    <property type="evidence" value="ECO:0007669"/>
    <property type="project" value="UniProtKB-KW"/>
</dbReference>
<evidence type="ECO:0000256" key="9">
    <source>
        <dbReference type="RuleBase" id="RU004016"/>
    </source>
</evidence>
<proteinExistence type="inferred from homology"/>
<evidence type="ECO:0000256" key="8">
    <source>
        <dbReference type="PIRSR" id="PIRSR618044-2"/>
    </source>
</evidence>
<keyword evidence="5" id="KW-0573">Peptidoglycan synthesis</keyword>
<evidence type="ECO:0000256" key="5">
    <source>
        <dbReference type="ARBA" id="ARBA00022984"/>
    </source>
</evidence>
<evidence type="ECO:0000256" key="4">
    <source>
        <dbReference type="ARBA" id="ARBA00022960"/>
    </source>
</evidence>
<dbReference type="InterPro" id="IPR012338">
    <property type="entry name" value="Beta-lactam/transpept-like"/>
</dbReference>
<dbReference type="GO" id="GO:0006508">
    <property type="term" value="P:proteolysis"/>
    <property type="evidence" value="ECO:0007669"/>
    <property type="project" value="InterPro"/>
</dbReference>
<evidence type="ECO:0000256" key="7">
    <source>
        <dbReference type="PIRSR" id="PIRSR618044-1"/>
    </source>
</evidence>
<dbReference type="PANTHER" id="PTHR21581">
    <property type="entry name" value="D-ALANYL-D-ALANINE CARBOXYPEPTIDASE"/>
    <property type="match status" value="1"/>
</dbReference>
<evidence type="ECO:0000313" key="11">
    <source>
        <dbReference type="EMBL" id="GHO42995.1"/>
    </source>
</evidence>
<accession>A0A8J3MS57</accession>
<dbReference type="RefSeq" id="WP_236031018.1">
    <property type="nucleotide sequence ID" value="NZ_BNJF01000001.1"/>
</dbReference>
<keyword evidence="11" id="KW-0645">Protease</keyword>
<feature type="binding site" evidence="8">
    <location>
        <position position="262"/>
    </location>
    <ligand>
        <name>substrate</name>
    </ligand>
</feature>
<feature type="active site" description="Proton acceptor" evidence="7">
    <location>
        <position position="98"/>
    </location>
</feature>
<evidence type="ECO:0000256" key="3">
    <source>
        <dbReference type="ARBA" id="ARBA00022801"/>
    </source>
</evidence>
<keyword evidence="3" id="KW-0378">Hydrolase</keyword>
<keyword evidence="12" id="KW-1185">Reference proteome</keyword>
<dbReference type="PRINTS" id="PR00725">
    <property type="entry name" value="DADACBPTASE1"/>
</dbReference>
<dbReference type="EMBL" id="BNJF01000001">
    <property type="protein sequence ID" value="GHO42995.1"/>
    <property type="molecule type" value="Genomic_DNA"/>
</dbReference>
<feature type="domain" description="Peptidase S11 D-alanyl-D-alanine carboxypeptidase A N-terminal" evidence="10">
    <location>
        <begin position="63"/>
        <end position="291"/>
    </location>
</feature>
<dbReference type="SUPFAM" id="SSF56601">
    <property type="entry name" value="beta-lactamase/transpeptidase-like"/>
    <property type="match status" value="1"/>
</dbReference>
<evidence type="ECO:0000313" key="12">
    <source>
        <dbReference type="Proteomes" id="UP000612362"/>
    </source>
</evidence>
<organism evidence="11 12">
    <name type="scientific">Ktedonospora formicarum</name>
    <dbReference type="NCBI Taxonomy" id="2778364"/>
    <lineage>
        <taxon>Bacteria</taxon>
        <taxon>Bacillati</taxon>
        <taxon>Chloroflexota</taxon>
        <taxon>Ktedonobacteria</taxon>
        <taxon>Ktedonobacterales</taxon>
        <taxon>Ktedonobacteraceae</taxon>
        <taxon>Ktedonospora</taxon>
    </lineage>
</organism>
<dbReference type="GO" id="GO:0071555">
    <property type="term" value="P:cell wall organization"/>
    <property type="evidence" value="ECO:0007669"/>
    <property type="project" value="UniProtKB-KW"/>
</dbReference>
<feature type="active site" evidence="7">
    <location>
        <position position="154"/>
    </location>
</feature>
<comment type="similarity">
    <text evidence="1 9">Belongs to the peptidase S11 family.</text>
</comment>
<gene>
    <name evidence="11" type="ORF">KSX_11580</name>
</gene>
<keyword evidence="6" id="KW-0961">Cell wall biogenesis/degradation</keyword>
<reference evidence="11" key="1">
    <citation type="submission" date="2020-10" db="EMBL/GenBank/DDBJ databases">
        <title>Taxonomic study of unclassified bacteria belonging to the class Ktedonobacteria.</title>
        <authorList>
            <person name="Yabe S."/>
            <person name="Wang C.M."/>
            <person name="Zheng Y."/>
            <person name="Sakai Y."/>
            <person name="Cavaletti L."/>
            <person name="Monciardini P."/>
            <person name="Donadio S."/>
        </authorList>
    </citation>
    <scope>NUCLEOTIDE SEQUENCE</scope>
    <source>
        <strain evidence="11">SOSP1-1</strain>
    </source>
</reference>
<feature type="active site" description="Acyl-ester intermediate" evidence="7">
    <location>
        <position position="95"/>
    </location>
</feature>
<evidence type="ECO:0000259" key="10">
    <source>
        <dbReference type="Pfam" id="PF00768"/>
    </source>
</evidence>
<dbReference type="InterPro" id="IPR018044">
    <property type="entry name" value="Peptidase_S11"/>
</dbReference>
<comment type="caution">
    <text evidence="11">The sequence shown here is derived from an EMBL/GenBank/DDBJ whole genome shotgun (WGS) entry which is preliminary data.</text>
</comment>
<protein>
    <submittedName>
        <fullName evidence="11">D-alanyl-D-alanine carboxypeptidase</fullName>
    </submittedName>
</protein>
<evidence type="ECO:0000256" key="2">
    <source>
        <dbReference type="ARBA" id="ARBA00022729"/>
    </source>
</evidence>
<keyword evidence="4" id="KW-0133">Cell shape</keyword>
<dbReference type="Gene3D" id="3.40.710.10">
    <property type="entry name" value="DD-peptidase/beta-lactamase superfamily"/>
    <property type="match status" value="1"/>
</dbReference>
<dbReference type="GO" id="GO:0009252">
    <property type="term" value="P:peptidoglycan biosynthetic process"/>
    <property type="evidence" value="ECO:0007669"/>
    <property type="project" value="UniProtKB-KW"/>
</dbReference>
<evidence type="ECO:0000256" key="1">
    <source>
        <dbReference type="ARBA" id="ARBA00007164"/>
    </source>
</evidence>
<sequence>MNRRFILAVTLVFTVSCVLLGTLLLYASQAPMSVEAAPTATLVPETPTPSPTPLPVLTVKGEFPTISAQIGYLFDTQSGNVLFDQHGEEPVQMASTTKIMTALIAIQTGNLDQEITVQKDAYLHVITEGSSNAGLAVGETFTLRELLYGLMLPSGGDAAYAIADTLAGSTDRFVVRMNLFALRLHLFQTRYTNVDGLTTEGGHYSSAADLVKLTNYAMQQPLFREIVQTKTYTLPATDKHNSHTWENTNKLLASYDGMLGVKTGHTDLAGYCLVFEAKRNGQTLLGVVLNSPDETTRDKSAATLLDWGFSLPLEIPAT</sequence>
<dbReference type="Pfam" id="PF00768">
    <property type="entry name" value="Peptidase_S11"/>
    <property type="match status" value="1"/>
</dbReference>
<keyword evidence="11" id="KW-0121">Carboxypeptidase</keyword>
<dbReference type="AlphaFoldDB" id="A0A8J3MS57"/>
<dbReference type="PANTHER" id="PTHR21581:SF33">
    <property type="entry name" value="D-ALANYL-D-ALANINE CARBOXYPEPTIDASE DACB"/>
    <property type="match status" value="1"/>
</dbReference>
<dbReference type="PROSITE" id="PS51257">
    <property type="entry name" value="PROKAR_LIPOPROTEIN"/>
    <property type="match status" value="1"/>
</dbReference>
<keyword evidence="2" id="KW-0732">Signal</keyword>
<name>A0A8J3MS57_9CHLR</name>
<evidence type="ECO:0000256" key="6">
    <source>
        <dbReference type="ARBA" id="ARBA00023316"/>
    </source>
</evidence>
<dbReference type="GO" id="GO:0009002">
    <property type="term" value="F:serine-type D-Ala-D-Ala carboxypeptidase activity"/>
    <property type="evidence" value="ECO:0007669"/>
    <property type="project" value="InterPro"/>
</dbReference>